<dbReference type="InterPro" id="IPR008969">
    <property type="entry name" value="CarboxyPept-like_regulatory"/>
</dbReference>
<keyword evidence="3 8" id="KW-1134">Transmembrane beta strand</keyword>
<evidence type="ECO:0000313" key="13">
    <source>
        <dbReference type="EMBL" id="RDC65330.1"/>
    </source>
</evidence>
<evidence type="ECO:0000256" key="4">
    <source>
        <dbReference type="ARBA" id="ARBA00022692"/>
    </source>
</evidence>
<reference evidence="13 14" key="1">
    <citation type="submission" date="2018-04" db="EMBL/GenBank/DDBJ databases">
        <title>Adhaeribacter sp. HMF7616 genome sequencing and assembly.</title>
        <authorList>
            <person name="Kang H."/>
            <person name="Kang J."/>
            <person name="Cha I."/>
            <person name="Kim H."/>
            <person name="Joh K."/>
        </authorList>
    </citation>
    <scope>NUCLEOTIDE SEQUENCE [LARGE SCALE GENOMIC DNA]</scope>
    <source>
        <strain evidence="13 14">HMF7616</strain>
    </source>
</reference>
<keyword evidence="4 8" id="KW-0812">Transmembrane</keyword>
<accession>A0A369QLV6</accession>
<evidence type="ECO:0000256" key="1">
    <source>
        <dbReference type="ARBA" id="ARBA00004571"/>
    </source>
</evidence>
<feature type="signal peptide" evidence="10">
    <location>
        <begin position="1"/>
        <end position="20"/>
    </location>
</feature>
<keyword evidence="14" id="KW-1185">Reference proteome</keyword>
<dbReference type="Pfam" id="PF13715">
    <property type="entry name" value="CarbopepD_reg_2"/>
    <property type="match status" value="1"/>
</dbReference>
<keyword evidence="6 8" id="KW-0472">Membrane</keyword>
<dbReference type="InterPro" id="IPR039426">
    <property type="entry name" value="TonB-dep_rcpt-like"/>
</dbReference>
<dbReference type="InterPro" id="IPR012910">
    <property type="entry name" value="Plug_dom"/>
</dbReference>
<comment type="similarity">
    <text evidence="8 9">Belongs to the TonB-dependent receptor family.</text>
</comment>
<comment type="subcellular location">
    <subcellularLocation>
        <location evidence="1 8">Cell outer membrane</location>
        <topology evidence="1 8">Multi-pass membrane protein</topology>
    </subcellularLocation>
</comment>
<dbReference type="Pfam" id="PF07715">
    <property type="entry name" value="Plug"/>
    <property type="match status" value="1"/>
</dbReference>
<evidence type="ECO:0000259" key="12">
    <source>
        <dbReference type="Pfam" id="PF07715"/>
    </source>
</evidence>
<dbReference type="InterPro" id="IPR023997">
    <property type="entry name" value="TonB-dep_OMP_SusC/RagA_CS"/>
</dbReference>
<evidence type="ECO:0000256" key="9">
    <source>
        <dbReference type="RuleBase" id="RU003357"/>
    </source>
</evidence>
<organism evidence="13 14">
    <name type="scientific">Adhaeribacter pallidiroseus</name>
    <dbReference type="NCBI Taxonomy" id="2072847"/>
    <lineage>
        <taxon>Bacteria</taxon>
        <taxon>Pseudomonadati</taxon>
        <taxon>Bacteroidota</taxon>
        <taxon>Cytophagia</taxon>
        <taxon>Cytophagales</taxon>
        <taxon>Hymenobacteraceae</taxon>
        <taxon>Adhaeribacter</taxon>
    </lineage>
</organism>
<dbReference type="SUPFAM" id="SSF49464">
    <property type="entry name" value="Carboxypeptidase regulatory domain-like"/>
    <property type="match status" value="1"/>
</dbReference>
<dbReference type="OrthoDB" id="9768177at2"/>
<evidence type="ECO:0000259" key="11">
    <source>
        <dbReference type="Pfam" id="PF00593"/>
    </source>
</evidence>
<feature type="domain" description="TonB-dependent receptor-like beta-barrel" evidence="11">
    <location>
        <begin position="470"/>
        <end position="896"/>
    </location>
</feature>
<dbReference type="NCBIfam" id="TIGR04056">
    <property type="entry name" value="OMP_RagA_SusC"/>
    <property type="match status" value="1"/>
</dbReference>
<keyword evidence="13" id="KW-0675">Receptor</keyword>
<evidence type="ECO:0000256" key="6">
    <source>
        <dbReference type="ARBA" id="ARBA00023136"/>
    </source>
</evidence>
<evidence type="ECO:0000256" key="10">
    <source>
        <dbReference type="SAM" id="SignalP"/>
    </source>
</evidence>
<dbReference type="RefSeq" id="WP_115374352.1">
    <property type="nucleotide sequence ID" value="NZ_QASA01000001.1"/>
</dbReference>
<evidence type="ECO:0000313" key="14">
    <source>
        <dbReference type="Proteomes" id="UP000253919"/>
    </source>
</evidence>
<dbReference type="AlphaFoldDB" id="A0A369QLV6"/>
<keyword evidence="7 8" id="KW-0998">Cell outer membrane</keyword>
<feature type="domain" description="TonB-dependent receptor plug" evidence="12">
    <location>
        <begin position="116"/>
        <end position="242"/>
    </location>
</feature>
<dbReference type="Gene3D" id="2.60.40.1120">
    <property type="entry name" value="Carboxypeptidase-like, regulatory domain"/>
    <property type="match status" value="1"/>
</dbReference>
<keyword evidence="10" id="KW-0732">Signal</keyword>
<dbReference type="Gene3D" id="2.170.130.10">
    <property type="entry name" value="TonB-dependent receptor, plug domain"/>
    <property type="match status" value="1"/>
</dbReference>
<evidence type="ECO:0000256" key="3">
    <source>
        <dbReference type="ARBA" id="ARBA00022452"/>
    </source>
</evidence>
<evidence type="ECO:0000256" key="8">
    <source>
        <dbReference type="PROSITE-ProRule" id="PRU01360"/>
    </source>
</evidence>
<dbReference type="PROSITE" id="PS52016">
    <property type="entry name" value="TONB_DEPENDENT_REC_3"/>
    <property type="match status" value="1"/>
</dbReference>
<dbReference type="Proteomes" id="UP000253919">
    <property type="component" value="Unassembled WGS sequence"/>
</dbReference>
<feature type="chain" id="PRO_5016612547" evidence="10">
    <location>
        <begin position="21"/>
        <end position="1065"/>
    </location>
</feature>
<evidence type="ECO:0000256" key="7">
    <source>
        <dbReference type="ARBA" id="ARBA00023237"/>
    </source>
</evidence>
<dbReference type="NCBIfam" id="TIGR04057">
    <property type="entry name" value="SusC_RagA_signa"/>
    <property type="match status" value="1"/>
</dbReference>
<dbReference type="Gene3D" id="2.40.170.20">
    <property type="entry name" value="TonB-dependent receptor, beta-barrel domain"/>
    <property type="match status" value="1"/>
</dbReference>
<dbReference type="InterPro" id="IPR037066">
    <property type="entry name" value="Plug_dom_sf"/>
</dbReference>
<sequence length="1065" mass="116306">MKRLLLLYALVTLALSPVLAQQPIKVTGKIVDADLPLPGVTVLVKGTTTGTVSNAEGMYSLECPPTSTLVFSFIGYTSQEIAVGGKTSINVSLATDATQLGEVVVTAFGIEREKKALGYTIQEVSGSKLAEVKSSNVVNNLSGRVAGVQVNSNGGPGSSSNIVIRGMGSVSRNNQPLVVVDGVPIQQANTLGVDPTTGQRTRNESRFGGGISEVNPENIASMSILKGPNAAALYGSRAANGVILITTKNGAGTKGIGVEISSSATFERPLVKPDFQDTYGGGNGYRTWFNNGRSGAITDPLEIEQYRAAYGPNAPLNGTEGTDESWGAPMDGRLVRQWWTGDNVAPLTPHPDNWEEYWETGKTFFNSVALVGGNDKGSFRLSIGRLDQKGIMFNNDFKRNNINLNSSYNLTSKLKATVSAEYIKSGSDNRSFQSSQDFIWAHRSVSWDQLKNWRDYVGVHNQLPGDNLPPNWQHTFFVNPFYNEEFLTYANDKDRIRGNMSISYDFNDKFSLMIRSGTDFWSDTRTNVTRFERISGGNFRAGQFNEEVLRSQETNHDAMLTYKQDFGPDFSFNGQVGGIYRSNFYKRSFAQVEQLVIDRLYTLNNNASPNTNQSETQEFNVQSLFAAAQFGFRNSLFLDVTGRNDWSSTLPINKNSFFYPSVSVSAVVTDLLGISGKALSFAKVRASWAQVGNDADPYQLYQVYDAKSPWNGAVPSFGESTDINNAALKPEITTGQEIGADLRFLGGKISLDATYYTKSTKDQILGVEISKATGYNRRFLNAGEVTNKGVELMLSGTPVQLANSFQWDVSVNYARNRSEVVELAEGLTTYTLYTTRGLSTEARVGQPYGTFYGTAFLRSPDGQIVYDKERGTPLVAPGQKVLGNIQPDWIGGLSNSFTFKGVTLSALIDVRKGGDIYDEGTGTARWTGQYAETAVGREEGVIGKGVKNVGTADAPVYVPNDVIADAKLFYSYNNPRTYHESAIFDASYVKLREVSLGYQLPAFLTKSIRAQSARISFVGRNLAILFKNTPHIDPEVDSQGGNAQGFTYGQLPNSRSFGMSLDVKF</sequence>
<proteinExistence type="inferred from homology"/>
<keyword evidence="5 9" id="KW-0798">TonB box</keyword>
<evidence type="ECO:0000256" key="5">
    <source>
        <dbReference type="ARBA" id="ARBA00023077"/>
    </source>
</evidence>
<dbReference type="EMBL" id="QASA01000001">
    <property type="protein sequence ID" value="RDC65330.1"/>
    <property type="molecule type" value="Genomic_DNA"/>
</dbReference>
<gene>
    <name evidence="13" type="ORF">AHMF7616_03960</name>
</gene>
<dbReference type="Pfam" id="PF00593">
    <property type="entry name" value="TonB_dep_Rec_b-barrel"/>
    <property type="match status" value="1"/>
</dbReference>
<evidence type="ECO:0000256" key="2">
    <source>
        <dbReference type="ARBA" id="ARBA00022448"/>
    </source>
</evidence>
<dbReference type="InterPro" id="IPR036942">
    <property type="entry name" value="Beta-barrel_TonB_sf"/>
</dbReference>
<keyword evidence="2 8" id="KW-0813">Transport</keyword>
<protein>
    <submittedName>
        <fullName evidence="13">TonB-dependent receptor SusC</fullName>
    </submittedName>
</protein>
<dbReference type="GO" id="GO:0009279">
    <property type="term" value="C:cell outer membrane"/>
    <property type="evidence" value="ECO:0007669"/>
    <property type="project" value="UniProtKB-SubCell"/>
</dbReference>
<dbReference type="SUPFAM" id="SSF56935">
    <property type="entry name" value="Porins"/>
    <property type="match status" value="1"/>
</dbReference>
<dbReference type="InterPro" id="IPR000531">
    <property type="entry name" value="Beta-barrel_TonB"/>
</dbReference>
<comment type="caution">
    <text evidence="13">The sequence shown here is derived from an EMBL/GenBank/DDBJ whole genome shotgun (WGS) entry which is preliminary data.</text>
</comment>
<dbReference type="InterPro" id="IPR023996">
    <property type="entry name" value="TonB-dep_OMP_SusC/RagA"/>
</dbReference>
<name>A0A369QLV6_9BACT</name>